<feature type="compositionally biased region" description="Polar residues" evidence="1">
    <location>
        <begin position="514"/>
        <end position="526"/>
    </location>
</feature>
<evidence type="ECO:0000313" key="2">
    <source>
        <dbReference type="EMBL" id="KAF2660897.1"/>
    </source>
</evidence>
<feature type="region of interest" description="Disordered" evidence="1">
    <location>
        <begin position="513"/>
        <end position="559"/>
    </location>
</feature>
<organism evidence="2 3">
    <name type="scientific">Lophiostoma macrostomum CBS 122681</name>
    <dbReference type="NCBI Taxonomy" id="1314788"/>
    <lineage>
        <taxon>Eukaryota</taxon>
        <taxon>Fungi</taxon>
        <taxon>Dikarya</taxon>
        <taxon>Ascomycota</taxon>
        <taxon>Pezizomycotina</taxon>
        <taxon>Dothideomycetes</taxon>
        <taxon>Pleosporomycetidae</taxon>
        <taxon>Pleosporales</taxon>
        <taxon>Lophiostomataceae</taxon>
        <taxon>Lophiostoma</taxon>
    </lineage>
</organism>
<reference evidence="2" key="1">
    <citation type="journal article" date="2020" name="Stud. Mycol.">
        <title>101 Dothideomycetes genomes: a test case for predicting lifestyles and emergence of pathogens.</title>
        <authorList>
            <person name="Haridas S."/>
            <person name="Albert R."/>
            <person name="Binder M."/>
            <person name="Bloem J."/>
            <person name="Labutti K."/>
            <person name="Salamov A."/>
            <person name="Andreopoulos B."/>
            <person name="Baker S."/>
            <person name="Barry K."/>
            <person name="Bills G."/>
            <person name="Bluhm B."/>
            <person name="Cannon C."/>
            <person name="Castanera R."/>
            <person name="Culley D."/>
            <person name="Daum C."/>
            <person name="Ezra D."/>
            <person name="Gonzalez J."/>
            <person name="Henrissat B."/>
            <person name="Kuo A."/>
            <person name="Liang C."/>
            <person name="Lipzen A."/>
            <person name="Lutzoni F."/>
            <person name="Magnuson J."/>
            <person name="Mondo S."/>
            <person name="Nolan M."/>
            <person name="Ohm R."/>
            <person name="Pangilinan J."/>
            <person name="Park H.-J."/>
            <person name="Ramirez L."/>
            <person name="Alfaro M."/>
            <person name="Sun H."/>
            <person name="Tritt A."/>
            <person name="Yoshinaga Y."/>
            <person name="Zwiers L.-H."/>
            <person name="Turgeon B."/>
            <person name="Goodwin S."/>
            <person name="Spatafora J."/>
            <person name="Crous P."/>
            <person name="Grigoriev I."/>
        </authorList>
    </citation>
    <scope>NUCLEOTIDE SEQUENCE</scope>
    <source>
        <strain evidence="2">CBS 122681</strain>
    </source>
</reference>
<dbReference type="AlphaFoldDB" id="A0A6A6TNX3"/>
<feature type="region of interest" description="Disordered" evidence="1">
    <location>
        <begin position="150"/>
        <end position="173"/>
    </location>
</feature>
<feature type="compositionally biased region" description="Polar residues" evidence="1">
    <location>
        <begin position="534"/>
        <end position="554"/>
    </location>
</feature>
<feature type="compositionally biased region" description="Polar residues" evidence="1">
    <location>
        <begin position="153"/>
        <end position="172"/>
    </location>
</feature>
<proteinExistence type="predicted"/>
<dbReference type="PANTHER" id="PTHR38166">
    <property type="entry name" value="C2H2-TYPE DOMAIN-CONTAINING PROTEIN-RELATED"/>
    <property type="match status" value="1"/>
</dbReference>
<evidence type="ECO:0000256" key="1">
    <source>
        <dbReference type="SAM" id="MobiDB-lite"/>
    </source>
</evidence>
<feature type="region of interest" description="Disordered" evidence="1">
    <location>
        <begin position="256"/>
        <end position="324"/>
    </location>
</feature>
<gene>
    <name evidence="2" type="ORF">K491DRAFT_711474</name>
</gene>
<keyword evidence="3" id="KW-1185">Reference proteome</keyword>
<feature type="region of interest" description="Disordered" evidence="1">
    <location>
        <begin position="28"/>
        <end position="54"/>
    </location>
</feature>
<evidence type="ECO:0008006" key="4">
    <source>
        <dbReference type="Google" id="ProtNLM"/>
    </source>
</evidence>
<dbReference type="OrthoDB" id="4161727at2759"/>
<name>A0A6A6TNX3_9PLEO</name>
<evidence type="ECO:0000313" key="3">
    <source>
        <dbReference type="Proteomes" id="UP000799324"/>
    </source>
</evidence>
<dbReference type="Proteomes" id="UP000799324">
    <property type="component" value="Unassembled WGS sequence"/>
</dbReference>
<dbReference type="EMBL" id="MU004297">
    <property type="protein sequence ID" value="KAF2660897.1"/>
    <property type="molecule type" value="Genomic_DNA"/>
</dbReference>
<protein>
    <recommendedName>
        <fullName evidence="4">C2H2-type domain-containing protein</fullName>
    </recommendedName>
</protein>
<accession>A0A6A6TNX3</accession>
<feature type="compositionally biased region" description="Acidic residues" evidence="1">
    <location>
        <begin position="212"/>
        <end position="223"/>
    </location>
</feature>
<sequence length="631" mass="70233">MEAVTWSEFHYKPAARLPQLVVKEVSRRDSITSSRTGDSGYNSDPEISHSPVDLGDPDNRLELLRIECPILRATSASATLNPSVIDIDGRVASAWAGRMPQGNYGSILLKKAGDCLLASKIVRPQVTSNPTTSDPFPATEKLDWTNAFKDTSKSNLPETATNAESREQGSLTSKKEVELWIDEAIPSHDRPKERVSSIVSLSSTGSGGDYTITDDSEGDEAFEDTPSMLSKATLKTIELIIRKVELNLRYAAYNQCAGGQHGRGNSVGGPSGGRRGSVQGLGGKRKALGGDDSPPDDQDETNPNKRRRTSITTTEDSESGPRFACPFYKHDPMRYRNRRTCPGPGWPTVHRMKEHLYRSHAQPIYCPRCYSMFDADSDLANHLRSNPCAMSASQPIDGIDRETLQNLRKRSPPLRLEEDKWRDTYHLLFPEVPEADIPSPYYENDSPTEESRRFRRVLLQRIQQELFTTAERETGDVEQDLLRRVASIIRRCEDELLNSFQLASSPLVPLPTPGFSTITQPSSNIPRNHLAPPRNSQSSSMPRNQTTSAPSALSHSIVPQLRERARPRVEYAMAEDLSQSTFDAQSQTPLPWQESPSEWIDWNSVFAPGPGTQITEHDDSLQPPLAMPVWT</sequence>
<dbReference type="PANTHER" id="PTHR38166:SF1">
    <property type="entry name" value="C2H2-TYPE DOMAIN-CONTAINING PROTEIN"/>
    <property type="match status" value="1"/>
</dbReference>
<feature type="region of interest" description="Disordered" evidence="1">
    <location>
        <begin position="191"/>
        <end position="224"/>
    </location>
</feature>
<feature type="compositionally biased region" description="Polar residues" evidence="1">
    <location>
        <begin position="31"/>
        <end position="42"/>
    </location>
</feature>
<feature type="compositionally biased region" description="Gly residues" evidence="1">
    <location>
        <begin position="259"/>
        <end position="282"/>
    </location>
</feature>